<evidence type="ECO:0000313" key="12">
    <source>
        <dbReference type="WBParaSite" id="TMUE_1000004279.1"/>
    </source>
</evidence>
<dbReference type="PROSITE" id="PS51034">
    <property type="entry name" value="ZP_2"/>
    <property type="match status" value="1"/>
</dbReference>
<feature type="signal peptide" evidence="9">
    <location>
        <begin position="1"/>
        <end position="29"/>
    </location>
</feature>
<evidence type="ECO:0000256" key="8">
    <source>
        <dbReference type="SAM" id="Phobius"/>
    </source>
</evidence>
<keyword evidence="3" id="KW-1003">Cell membrane</keyword>
<evidence type="ECO:0000256" key="1">
    <source>
        <dbReference type="ARBA" id="ARBA00004251"/>
    </source>
</evidence>
<organism evidence="11 12">
    <name type="scientific">Trichuris muris</name>
    <name type="common">Mouse whipworm</name>
    <dbReference type="NCBI Taxonomy" id="70415"/>
    <lineage>
        <taxon>Eukaryota</taxon>
        <taxon>Metazoa</taxon>
        <taxon>Ecdysozoa</taxon>
        <taxon>Nematoda</taxon>
        <taxon>Enoplea</taxon>
        <taxon>Dorylaimia</taxon>
        <taxon>Trichinellida</taxon>
        <taxon>Trichuridae</taxon>
        <taxon>Trichuris</taxon>
    </lineage>
</organism>
<dbReference type="Proteomes" id="UP000046395">
    <property type="component" value="Unassembled WGS sequence"/>
</dbReference>
<keyword evidence="6 8" id="KW-1133">Transmembrane helix</keyword>
<dbReference type="STRING" id="70415.A0A5S6QAP1"/>
<dbReference type="InterPro" id="IPR057475">
    <property type="entry name" value="CUT_C"/>
</dbReference>
<dbReference type="PANTHER" id="PTHR22907:SF59">
    <property type="entry name" value="CUTICLIN-LIKE PROTEIN 19"/>
    <property type="match status" value="1"/>
</dbReference>
<dbReference type="Pfam" id="PF25057">
    <property type="entry name" value="CUT_N"/>
    <property type="match status" value="1"/>
</dbReference>
<feature type="chain" id="PRO_5024426041" evidence="9">
    <location>
        <begin position="30"/>
        <end position="406"/>
    </location>
</feature>
<dbReference type="AlphaFoldDB" id="A0A5S6QAP1"/>
<keyword evidence="7 8" id="KW-0472">Membrane</keyword>
<dbReference type="Gene3D" id="2.60.40.4100">
    <property type="entry name" value="Zona pellucida, ZP-C domain"/>
    <property type="match status" value="1"/>
</dbReference>
<name>A0A5S6QAP1_TRIMR</name>
<evidence type="ECO:0000256" key="3">
    <source>
        <dbReference type="ARBA" id="ARBA00022475"/>
    </source>
</evidence>
<sequence length="406" mass="45546">MEQKRRATPYRIFCCWIVVPSMFIAPKLAAEATANNGLLGEPAVDCHPHSIQISFQTLKPFYGHVYVRGHYSSKDCHNDYSTSKDTIIVMQVPFSKCGMRRQRTVNPKGLSVLTTLVISFHRAFITSMDRAFNVQCSYIEEDLVMTQNMDVSSLPTTNVDSNPTLPTCSYKVTQNGRSGTVVTHGHVGDQIYHRWMCSYATSDMYCMLVHSCTADDGEGELFTIIDENGCSKDNFILTDLSYLSDMEAGVESHIFKFADKPHVYFTCQIRLLIKREQPSHVCPKPVCSFPANVRNRRDSLKLNSNSIHDSASDSKPTDIDLMAMPILVLDLELQSESLLSGMKKNSIEKRTTSGTGYIYETKQQNVCMVPLTFAIFLTGISVVMLTLLIVLGYSLFQYCPSPVFCC</sequence>
<keyword evidence="2" id="KW-0193">Cuticle</keyword>
<dbReference type="InterPro" id="IPR042235">
    <property type="entry name" value="ZP-C_dom"/>
</dbReference>
<dbReference type="PANTHER" id="PTHR22907">
    <property type="entry name" value="GH04558P"/>
    <property type="match status" value="1"/>
</dbReference>
<dbReference type="GO" id="GO:0005886">
    <property type="term" value="C:plasma membrane"/>
    <property type="evidence" value="ECO:0007669"/>
    <property type="project" value="UniProtKB-SubCell"/>
</dbReference>
<evidence type="ECO:0000256" key="4">
    <source>
        <dbReference type="ARBA" id="ARBA00022692"/>
    </source>
</evidence>
<dbReference type="SMART" id="SM00241">
    <property type="entry name" value="ZP"/>
    <property type="match status" value="1"/>
</dbReference>
<proteinExistence type="predicted"/>
<dbReference type="WBParaSite" id="TMUE_1000004279.1">
    <property type="protein sequence ID" value="TMUE_1000004279.1"/>
    <property type="gene ID" value="WBGene00295422"/>
</dbReference>
<keyword evidence="11" id="KW-1185">Reference proteome</keyword>
<evidence type="ECO:0000256" key="9">
    <source>
        <dbReference type="SAM" id="SignalP"/>
    </source>
</evidence>
<feature type="domain" description="ZP" evidence="10">
    <location>
        <begin position="45"/>
        <end position="289"/>
    </location>
</feature>
<accession>A0A5S6QAP1</accession>
<comment type="subcellular location">
    <subcellularLocation>
        <location evidence="1">Cell membrane</location>
        <topology evidence="1">Single-pass type I membrane protein</topology>
    </subcellularLocation>
</comment>
<protein>
    <submittedName>
        <fullName evidence="12">ZP domain-containing protein</fullName>
    </submittedName>
</protein>
<keyword evidence="5 9" id="KW-0732">Signal</keyword>
<feature type="transmembrane region" description="Helical" evidence="8">
    <location>
        <begin position="371"/>
        <end position="396"/>
    </location>
</feature>
<evidence type="ECO:0000256" key="5">
    <source>
        <dbReference type="ARBA" id="ARBA00022729"/>
    </source>
</evidence>
<evidence type="ECO:0000313" key="11">
    <source>
        <dbReference type="Proteomes" id="UP000046395"/>
    </source>
</evidence>
<evidence type="ECO:0000256" key="2">
    <source>
        <dbReference type="ARBA" id="ARBA00022460"/>
    </source>
</evidence>
<dbReference type="GO" id="GO:0042302">
    <property type="term" value="F:structural constituent of cuticle"/>
    <property type="evidence" value="ECO:0007669"/>
    <property type="project" value="UniProtKB-KW"/>
</dbReference>
<dbReference type="InterPro" id="IPR001507">
    <property type="entry name" value="ZP_dom"/>
</dbReference>
<evidence type="ECO:0000256" key="6">
    <source>
        <dbReference type="ARBA" id="ARBA00022989"/>
    </source>
</evidence>
<evidence type="ECO:0000259" key="10">
    <source>
        <dbReference type="PROSITE" id="PS51034"/>
    </source>
</evidence>
<dbReference type="InterPro" id="IPR056953">
    <property type="entry name" value="CUT_N"/>
</dbReference>
<keyword evidence="4 8" id="KW-0812">Transmembrane</keyword>
<dbReference type="InterPro" id="IPR051962">
    <property type="entry name" value="Cuticlin"/>
</dbReference>
<reference evidence="12" key="1">
    <citation type="submission" date="2019-12" db="UniProtKB">
        <authorList>
            <consortium name="WormBaseParasite"/>
        </authorList>
    </citation>
    <scope>IDENTIFICATION</scope>
</reference>
<dbReference type="Pfam" id="PF25301">
    <property type="entry name" value="CUT_C"/>
    <property type="match status" value="1"/>
</dbReference>
<evidence type="ECO:0000256" key="7">
    <source>
        <dbReference type="ARBA" id="ARBA00023136"/>
    </source>
</evidence>